<protein>
    <recommendedName>
        <fullName evidence="3">Bacterial type II secretion system protein E domain-containing protein</fullName>
    </recommendedName>
</protein>
<dbReference type="Pfam" id="PF00437">
    <property type="entry name" value="T2SSE"/>
    <property type="match status" value="1"/>
</dbReference>
<reference evidence="5" key="1">
    <citation type="journal article" date="2019" name="Int. J. Syst. Evol. Microbiol.">
        <title>The Global Catalogue of Microorganisms (GCM) 10K type strain sequencing project: providing services to taxonomists for standard genome sequencing and annotation.</title>
        <authorList>
            <consortium name="The Broad Institute Genomics Platform"/>
            <consortium name="The Broad Institute Genome Sequencing Center for Infectious Disease"/>
            <person name="Wu L."/>
            <person name="Ma J."/>
        </authorList>
    </citation>
    <scope>NUCLEOTIDE SEQUENCE [LARGE SCALE GENOMIC DNA]</scope>
    <source>
        <strain evidence="5">JCM 17839</strain>
    </source>
</reference>
<dbReference type="SUPFAM" id="SSF52540">
    <property type="entry name" value="P-loop containing nucleoside triphosphate hydrolases"/>
    <property type="match status" value="1"/>
</dbReference>
<evidence type="ECO:0000256" key="1">
    <source>
        <dbReference type="ARBA" id="ARBA00006611"/>
    </source>
</evidence>
<evidence type="ECO:0000259" key="3">
    <source>
        <dbReference type="Pfam" id="PF00437"/>
    </source>
</evidence>
<feature type="region of interest" description="Disordered" evidence="2">
    <location>
        <begin position="18"/>
        <end position="37"/>
    </location>
</feature>
<dbReference type="RefSeq" id="WP_345188147.1">
    <property type="nucleotide sequence ID" value="NZ_BAABGP010000020.1"/>
</dbReference>
<evidence type="ECO:0000313" key="5">
    <source>
        <dbReference type="Proteomes" id="UP001500731"/>
    </source>
</evidence>
<comment type="similarity">
    <text evidence="1">Belongs to the GSP E family.</text>
</comment>
<name>A0ABP8PL56_9MICO</name>
<dbReference type="PANTHER" id="PTHR30486">
    <property type="entry name" value="TWITCHING MOTILITY PROTEIN PILT"/>
    <property type="match status" value="1"/>
</dbReference>
<dbReference type="EMBL" id="BAABGP010000020">
    <property type="protein sequence ID" value="GAA4489047.1"/>
    <property type="molecule type" value="Genomic_DNA"/>
</dbReference>
<dbReference type="PANTHER" id="PTHR30486:SF6">
    <property type="entry name" value="TYPE IV PILUS RETRACTATION ATPASE PILT"/>
    <property type="match status" value="1"/>
</dbReference>
<gene>
    <name evidence="4" type="ORF">GCM10023171_29460</name>
</gene>
<keyword evidence="5" id="KW-1185">Reference proteome</keyword>
<dbReference type="Proteomes" id="UP001500731">
    <property type="component" value="Unassembled WGS sequence"/>
</dbReference>
<dbReference type="InterPro" id="IPR001482">
    <property type="entry name" value="T2SS/T4SS_dom"/>
</dbReference>
<dbReference type="InterPro" id="IPR050921">
    <property type="entry name" value="T4SS_GSP_E_ATPase"/>
</dbReference>
<feature type="compositionally biased region" description="Polar residues" evidence="2">
    <location>
        <begin position="22"/>
        <end position="32"/>
    </location>
</feature>
<evidence type="ECO:0000313" key="4">
    <source>
        <dbReference type="EMBL" id="GAA4489047.1"/>
    </source>
</evidence>
<organism evidence="4 5">
    <name type="scientific">Microbacterium panaciterrae</name>
    <dbReference type="NCBI Taxonomy" id="985759"/>
    <lineage>
        <taxon>Bacteria</taxon>
        <taxon>Bacillati</taxon>
        <taxon>Actinomycetota</taxon>
        <taxon>Actinomycetes</taxon>
        <taxon>Micrococcales</taxon>
        <taxon>Microbacteriaceae</taxon>
        <taxon>Microbacterium</taxon>
    </lineage>
</organism>
<accession>A0ABP8PL56</accession>
<feature type="domain" description="Bacterial type II secretion system protein E" evidence="3">
    <location>
        <begin position="268"/>
        <end position="445"/>
    </location>
</feature>
<comment type="caution">
    <text evidence="4">The sequence shown here is derived from an EMBL/GenBank/DDBJ whole genome shotgun (WGS) entry which is preliminary data.</text>
</comment>
<sequence length="533" mass="58771">MSELPEIEISTSPFFSDLLGSPVQSEAPTSTARGRENRHLLDVMTGGSRPPLHIVDEGEAPIAEADHAVGSLQEVPSRARRREVTQIRPVGFLHVDWTLVRTLTRELEITDDTTGRPRSSFDVAVASAAPETEAEERTWTQIERIIERRSTSDTAAKGADHDWSESKRAHYAQAIFDQAHRYGRISQYLREPDIEDVSVVGFNNVVVTKTDGAKQKRSPIADSDKDLEDMIAEIASYRGRTFAKPSGHIDLDIGGARLSATGVGITSATNLTLRMHNLVDVTLDDMVKKRTISAKMAEFLAAASRAHRCIFVAGYPSAGKTTMLRALASTLPAEEKVATIETEHELYLGKVEHRHWQVQDLQYVPPQSAGADSIAGFTLAKCLDMALRASAQVILFAEIKSIEGPIALQAMEAGRASMSTIHARSADDAIHRFADVLMGELGLSSDVVPLRQIGRCMDLILYIDFIENPDGTRRRVVTEVAEVVPNDAREPMAALLFEYDPDLDDWTNPEKPSTRLAKPLRRVGYDWNKEVLG</sequence>
<evidence type="ECO:0000256" key="2">
    <source>
        <dbReference type="SAM" id="MobiDB-lite"/>
    </source>
</evidence>
<proteinExistence type="inferred from homology"/>
<dbReference type="Gene3D" id="3.40.50.300">
    <property type="entry name" value="P-loop containing nucleotide triphosphate hydrolases"/>
    <property type="match status" value="1"/>
</dbReference>
<dbReference type="Gene3D" id="3.30.450.380">
    <property type="match status" value="1"/>
</dbReference>
<dbReference type="InterPro" id="IPR027417">
    <property type="entry name" value="P-loop_NTPase"/>
</dbReference>